<keyword evidence="2" id="KW-0812">Transmembrane</keyword>
<feature type="chain" id="PRO_5014966956" description="Secreted protein" evidence="3">
    <location>
        <begin position="23"/>
        <end position="221"/>
    </location>
</feature>
<evidence type="ECO:0008006" key="5">
    <source>
        <dbReference type="Google" id="ProtNLM"/>
    </source>
</evidence>
<proteinExistence type="predicted"/>
<accession>A0A2M4AYB2</accession>
<name>A0A2M4AYB2_9DIPT</name>
<evidence type="ECO:0000256" key="1">
    <source>
        <dbReference type="SAM" id="MobiDB-lite"/>
    </source>
</evidence>
<feature type="transmembrane region" description="Helical" evidence="2">
    <location>
        <begin position="105"/>
        <end position="125"/>
    </location>
</feature>
<feature type="region of interest" description="Disordered" evidence="1">
    <location>
        <begin position="37"/>
        <end position="71"/>
    </location>
</feature>
<evidence type="ECO:0000256" key="3">
    <source>
        <dbReference type="SAM" id="SignalP"/>
    </source>
</evidence>
<keyword evidence="2" id="KW-1133">Transmembrane helix</keyword>
<keyword evidence="2" id="KW-0472">Membrane</keyword>
<evidence type="ECO:0000256" key="2">
    <source>
        <dbReference type="SAM" id="Phobius"/>
    </source>
</evidence>
<evidence type="ECO:0000313" key="4">
    <source>
        <dbReference type="EMBL" id="MBW45796.1"/>
    </source>
</evidence>
<keyword evidence="3" id="KW-0732">Signal</keyword>
<dbReference type="AlphaFoldDB" id="A0A2M4AYB2"/>
<feature type="compositionally biased region" description="Polar residues" evidence="1">
    <location>
        <begin position="59"/>
        <end position="69"/>
    </location>
</feature>
<feature type="signal peptide" evidence="3">
    <location>
        <begin position="1"/>
        <end position="22"/>
    </location>
</feature>
<feature type="region of interest" description="Disordered" evidence="1">
    <location>
        <begin position="184"/>
        <end position="208"/>
    </location>
</feature>
<dbReference type="EMBL" id="GGFK01012475">
    <property type="protein sequence ID" value="MBW45796.1"/>
    <property type="molecule type" value="Transcribed_RNA"/>
</dbReference>
<organism evidence="4">
    <name type="scientific">Anopheles triannulatus</name>
    <dbReference type="NCBI Taxonomy" id="58253"/>
    <lineage>
        <taxon>Eukaryota</taxon>
        <taxon>Metazoa</taxon>
        <taxon>Ecdysozoa</taxon>
        <taxon>Arthropoda</taxon>
        <taxon>Hexapoda</taxon>
        <taxon>Insecta</taxon>
        <taxon>Pterygota</taxon>
        <taxon>Neoptera</taxon>
        <taxon>Endopterygota</taxon>
        <taxon>Diptera</taxon>
        <taxon>Nematocera</taxon>
        <taxon>Culicoidea</taxon>
        <taxon>Culicidae</taxon>
        <taxon>Anophelinae</taxon>
        <taxon>Anopheles</taxon>
    </lineage>
</organism>
<reference evidence="4" key="1">
    <citation type="submission" date="2018-01" db="EMBL/GenBank/DDBJ databases">
        <title>An insight into the sialome of Amazonian anophelines.</title>
        <authorList>
            <person name="Ribeiro J.M."/>
            <person name="Scarpassa V."/>
            <person name="Calvo E."/>
        </authorList>
    </citation>
    <scope>NUCLEOTIDE SEQUENCE</scope>
    <source>
        <tissue evidence="4">Salivary glands</tissue>
    </source>
</reference>
<protein>
    <recommendedName>
        <fullName evidence="5">Secreted protein</fullName>
    </recommendedName>
</protein>
<sequence>MPRLLLLLCVAMFAPLLPPLPGCSNDDCTTVDPPTTVGAECPNSNGGLEEGLGVLGRPTSDNGGLSTGSAGDDLMSGTTICFIIKLPVPPIPGPVPTPPPTPARLLIMLPLPILLPLLLLLLAVLPALELLGGTSNCDEDEDEERNVRLWSLWLMPLSGDVVQLADDAGASSFERRVLSSSVEANATKRSNPELTRSCQLDSSSPTTSSFDKRRVLFYRDH</sequence>